<dbReference type="OrthoDB" id="2588536at2759"/>
<feature type="region of interest" description="Disordered" evidence="7">
    <location>
        <begin position="311"/>
        <end position="343"/>
    </location>
</feature>
<evidence type="ECO:0000256" key="6">
    <source>
        <dbReference type="ARBA" id="ARBA00023180"/>
    </source>
</evidence>
<keyword evidence="5" id="KW-0472">Membrane</keyword>
<reference evidence="9" key="1">
    <citation type="submission" date="2015-01" db="EMBL/GenBank/DDBJ databases">
        <title>The Genome Sequence of Cryptococcus gattii CA1280.</title>
        <authorList>
            <consortium name="The Broad Institute Genomics Platform"/>
            <person name="Cuomo C."/>
            <person name="Litvintseva A."/>
            <person name="Chen Y."/>
            <person name="Heitman J."/>
            <person name="Sun S."/>
            <person name="Springer D."/>
            <person name="Dromer F."/>
            <person name="Young S."/>
            <person name="Zeng Q."/>
            <person name="Gargeya S."/>
            <person name="Abouelleil A."/>
            <person name="Alvarado L."/>
            <person name="Chapman S.B."/>
            <person name="Gainer-Dewar J."/>
            <person name="Goldberg J."/>
            <person name="Griggs A."/>
            <person name="Gujja S."/>
            <person name="Hansen M."/>
            <person name="Howarth C."/>
            <person name="Imamovic A."/>
            <person name="Larimer J."/>
            <person name="Murphy C."/>
            <person name="Naylor J."/>
            <person name="Pearson M."/>
            <person name="Priest M."/>
            <person name="Roberts A."/>
            <person name="Saif S."/>
            <person name="Shea T."/>
            <person name="Sykes S."/>
            <person name="Wortman J."/>
            <person name="Nusbaum C."/>
            <person name="Birren B."/>
        </authorList>
    </citation>
    <scope>NUCLEOTIDE SEQUENCE [LARGE SCALE GENOMIC DNA]</scope>
    <source>
        <strain evidence="9">CA1280</strain>
    </source>
</reference>
<feature type="region of interest" description="Disordered" evidence="7">
    <location>
        <begin position="157"/>
        <end position="193"/>
    </location>
</feature>
<proteinExistence type="predicted"/>
<feature type="domain" description="WSC" evidence="8">
    <location>
        <begin position="439"/>
        <end position="533"/>
    </location>
</feature>
<dbReference type="PROSITE" id="PS51212">
    <property type="entry name" value="WSC"/>
    <property type="match status" value="2"/>
</dbReference>
<protein>
    <submittedName>
        <fullName evidence="9">Unplaced genomic scaffold supercont1.17, whole genome shotgun sequence</fullName>
    </submittedName>
</protein>
<feature type="compositionally biased region" description="Low complexity" evidence="7">
    <location>
        <begin position="311"/>
        <end position="323"/>
    </location>
</feature>
<keyword evidence="2" id="KW-0812">Transmembrane</keyword>
<keyword evidence="3" id="KW-0732">Signal</keyword>
<organism evidence="9">
    <name type="scientific">Cryptococcus bacillisporus CA1280</name>
    <dbReference type="NCBI Taxonomy" id="1296109"/>
    <lineage>
        <taxon>Eukaryota</taxon>
        <taxon>Fungi</taxon>
        <taxon>Dikarya</taxon>
        <taxon>Basidiomycota</taxon>
        <taxon>Agaricomycotina</taxon>
        <taxon>Tremellomycetes</taxon>
        <taxon>Tremellales</taxon>
        <taxon>Cryptococcaceae</taxon>
        <taxon>Cryptococcus</taxon>
        <taxon>Cryptococcus gattii species complex</taxon>
    </lineage>
</organism>
<dbReference type="EMBL" id="KN847989">
    <property type="protein sequence ID" value="KIR45361.1"/>
    <property type="molecule type" value="Genomic_DNA"/>
</dbReference>
<dbReference type="Pfam" id="PF01822">
    <property type="entry name" value="WSC"/>
    <property type="match status" value="3"/>
</dbReference>
<evidence type="ECO:0000256" key="4">
    <source>
        <dbReference type="ARBA" id="ARBA00022989"/>
    </source>
</evidence>
<evidence type="ECO:0000256" key="5">
    <source>
        <dbReference type="ARBA" id="ARBA00023136"/>
    </source>
</evidence>
<comment type="subcellular location">
    <subcellularLocation>
        <location evidence="1">Membrane</location>
        <topology evidence="1">Single-pass membrane protein</topology>
    </subcellularLocation>
</comment>
<evidence type="ECO:0000313" key="9">
    <source>
        <dbReference type="EMBL" id="KIR45361.1"/>
    </source>
</evidence>
<accession>A0A0D0VCV8</accession>
<evidence type="ECO:0000256" key="2">
    <source>
        <dbReference type="ARBA" id="ARBA00022692"/>
    </source>
</evidence>
<name>A0A0D0VCV8_CRYGA</name>
<feature type="region of interest" description="Disordered" evidence="7">
    <location>
        <begin position="91"/>
        <end position="143"/>
    </location>
</feature>
<evidence type="ECO:0000259" key="8">
    <source>
        <dbReference type="PROSITE" id="PS51212"/>
    </source>
</evidence>
<sequence>MFFADLPGCFVGHIHRLSNTIESSFQCFCSNSINSGASLQRYSKCGNLCLGNWWQDCGGSNYINVFHKTSSSCKKVSSTFTAQSIPSAAGVNTRTTSTSSVSSTAKSSASSSASSTSAAKSSTSSAASSGFASSSSASPSPSSSAAETISTSSSFSAVSSSPSSAAKTSTTSVAPSSTSSSMVSSTSSSSTAVSSSRASNVSTISSAASSPRSVVSSTSFSSSVASFSGSISVSSAMTSRTSSVALSGSSLVISSSFNFSSVIPTSTSVSSDSAAFSTGSATVTSSVSGFEITFSTSATIIAEVIFSSSTSADNVSSSSSSNSEAAFITDSSPNPESTSSTADVDTSVTSAFTYGATGVTSTVPAETVVASVSFVISATESASSIVSPIASETETEATSITSSAADIATSISISISSTEESTTSSTAVATSTAVSTPSGWSVSTCIGEGSTGRALTGTPTSFSDMTEAKCAAFCAASGYTLAGIEYSSESYCGSILSNGASLTQTSSAYIMPCSAHSSSICGGPSALTLVVSDTAASTLNSDPTSKPASLPSGWSVASSPCIAEGTNGRALAGASTSSNDMTLSKCASYCMSGGLTLAAVEYSSQCYCSSVLNNGASLTKTSNACTMTCAGDSSSICGGPDALTLMVLDSAVSKLNSGFASEILPLPPVWSAASTTCIQEGTTGRALPSLTYASDDMTIETCVSFCDNAGWQYAGVSYGREC</sequence>
<dbReference type="PANTHER" id="PTHR24269">
    <property type="entry name" value="KREMEN PROTEIN"/>
    <property type="match status" value="1"/>
</dbReference>
<evidence type="ECO:0000256" key="1">
    <source>
        <dbReference type="ARBA" id="ARBA00004167"/>
    </source>
</evidence>
<dbReference type="InterPro" id="IPR051836">
    <property type="entry name" value="Kremen_rcpt"/>
</dbReference>
<evidence type="ECO:0000256" key="7">
    <source>
        <dbReference type="SAM" id="MobiDB-lite"/>
    </source>
</evidence>
<dbReference type="InterPro" id="IPR002889">
    <property type="entry name" value="WSC_carb-bd"/>
</dbReference>
<dbReference type="SMART" id="SM00321">
    <property type="entry name" value="WSC"/>
    <property type="match status" value="2"/>
</dbReference>
<dbReference type="AlphaFoldDB" id="A0A0D0VCV8"/>
<feature type="compositionally biased region" description="Low complexity" evidence="7">
    <location>
        <begin position="95"/>
        <end position="143"/>
    </location>
</feature>
<keyword evidence="6" id="KW-0325">Glycoprotein</keyword>
<dbReference type="GO" id="GO:0005886">
    <property type="term" value="C:plasma membrane"/>
    <property type="evidence" value="ECO:0007669"/>
    <property type="project" value="TreeGrafter"/>
</dbReference>
<gene>
    <name evidence="9" type="ORF">I312_05407</name>
</gene>
<dbReference type="PANTHER" id="PTHR24269:SF16">
    <property type="entry name" value="PROTEIN SLG1"/>
    <property type="match status" value="1"/>
</dbReference>
<feature type="domain" description="WSC" evidence="8">
    <location>
        <begin position="555"/>
        <end position="649"/>
    </location>
</feature>
<keyword evidence="4" id="KW-1133">Transmembrane helix</keyword>
<dbReference type="HOGENOM" id="CLU_023299_0_0_1"/>
<evidence type="ECO:0000256" key="3">
    <source>
        <dbReference type="ARBA" id="ARBA00022729"/>
    </source>
</evidence>